<dbReference type="Pfam" id="PF00990">
    <property type="entry name" value="GGDEF"/>
    <property type="match status" value="1"/>
</dbReference>
<evidence type="ECO:0000256" key="4">
    <source>
        <dbReference type="ARBA" id="ARBA00022989"/>
    </source>
</evidence>
<evidence type="ECO:0000256" key="2">
    <source>
        <dbReference type="ARBA" id="ARBA00022475"/>
    </source>
</evidence>
<name>A0ABT9C8V6_9BACL</name>
<dbReference type="NCBIfam" id="TIGR00254">
    <property type="entry name" value="GGDEF"/>
    <property type="match status" value="1"/>
</dbReference>
<evidence type="ECO:0000313" key="9">
    <source>
        <dbReference type="Proteomes" id="UP001240171"/>
    </source>
</evidence>
<keyword evidence="5 6" id="KW-0472">Membrane</keyword>
<proteinExistence type="predicted"/>
<dbReference type="RefSeq" id="WP_305022894.1">
    <property type="nucleotide sequence ID" value="NZ_JAUQTB010000002.1"/>
</dbReference>
<dbReference type="CDD" id="cd01949">
    <property type="entry name" value="GGDEF"/>
    <property type="match status" value="1"/>
</dbReference>
<feature type="domain" description="GGDEF" evidence="7">
    <location>
        <begin position="393"/>
        <end position="523"/>
    </location>
</feature>
<keyword evidence="3 6" id="KW-0812">Transmembrane</keyword>
<dbReference type="CDD" id="cd12912">
    <property type="entry name" value="PDC2_MCP_like"/>
    <property type="match status" value="1"/>
</dbReference>
<dbReference type="Proteomes" id="UP001240171">
    <property type="component" value="Unassembled WGS sequence"/>
</dbReference>
<comment type="subcellular location">
    <subcellularLocation>
        <location evidence="1">Cell membrane</location>
        <topology evidence="1">Multi-pass membrane protein</topology>
    </subcellularLocation>
</comment>
<dbReference type="SUPFAM" id="SSF103190">
    <property type="entry name" value="Sensory domain-like"/>
    <property type="match status" value="2"/>
</dbReference>
<dbReference type="Gene3D" id="6.10.340.10">
    <property type="match status" value="1"/>
</dbReference>
<organism evidence="8 9">
    <name type="scientific">Paenibacillus lacisoli</name>
    <dbReference type="NCBI Taxonomy" id="3064525"/>
    <lineage>
        <taxon>Bacteria</taxon>
        <taxon>Bacillati</taxon>
        <taxon>Bacillota</taxon>
        <taxon>Bacilli</taxon>
        <taxon>Bacillales</taxon>
        <taxon>Paenibacillaceae</taxon>
        <taxon>Paenibacillus</taxon>
    </lineage>
</organism>
<keyword evidence="8" id="KW-0808">Transferase</keyword>
<evidence type="ECO:0000313" key="8">
    <source>
        <dbReference type="EMBL" id="MDO7905689.1"/>
    </source>
</evidence>
<feature type="transmembrane region" description="Helical" evidence="6">
    <location>
        <begin position="13"/>
        <end position="35"/>
    </location>
</feature>
<dbReference type="InterPro" id="IPR029151">
    <property type="entry name" value="Sensor-like_sf"/>
</dbReference>
<reference evidence="8 9" key="1">
    <citation type="submission" date="2023-07" db="EMBL/GenBank/DDBJ databases">
        <title>Paenibacillus sp. JX-17 nov. isolated from soil.</title>
        <authorList>
            <person name="Wan Y."/>
            <person name="Liu B."/>
        </authorList>
    </citation>
    <scope>NUCLEOTIDE SEQUENCE [LARGE SCALE GENOMIC DNA]</scope>
    <source>
        <strain evidence="8 9">JX-17</strain>
    </source>
</reference>
<sequence>MHSYRPKLLTLRLIISLLVVSAVILALIISLMAAIEGNRNSLVSSYLVSNYQYAQKVSANTAELLDTMQENLESIAAVAKRDGEIREEYLGDLFMGNKQYFNSLFVVDNQRIIKAITPGTTGVSVGGKLNSKASEEANLSKRPYVSKPYISKTGRLIILVSVPILDNEDRYKGFVGGTIYLEENNSLNRTLEEHFFGNGSYVYVVDSSGRLIYHPDSSRIGEDVISNEAVRRVTMGQSGYLQILNTKGVPFFAGYAFENVTGWGIIAQTPVSVIDKPLYQLRIRLILQSLPFLGLIMLVGWWVAHRISKPLHQLAEYSSQATGSRKENTVSMPEIYSRTYEVNLLYESMRSAFTQIDTQIELLKTENRIDGLTGLANRKTFDVVLKEWTDSDRPFALILLDIDRFKIVNDTYGHLIGDDVLRTLAEVMVKNSVKGQLSFRYGGEEFALLLPCEERSCGLKAAEKLRKAIEQQKGPAGKPVTISLGVAMYPQDGLEMEALIHAADQAMYASKAAGRNRTTIYDHQVHA</sequence>
<keyword evidence="9" id="KW-1185">Reference proteome</keyword>
<evidence type="ECO:0000256" key="6">
    <source>
        <dbReference type="SAM" id="Phobius"/>
    </source>
</evidence>
<keyword evidence="2" id="KW-1003">Cell membrane</keyword>
<comment type="caution">
    <text evidence="8">The sequence shown here is derived from an EMBL/GenBank/DDBJ whole genome shotgun (WGS) entry which is preliminary data.</text>
</comment>
<dbReference type="CDD" id="cd18773">
    <property type="entry name" value="PDC1_HK_sensor"/>
    <property type="match status" value="1"/>
</dbReference>
<evidence type="ECO:0000259" key="7">
    <source>
        <dbReference type="PROSITE" id="PS50887"/>
    </source>
</evidence>
<evidence type="ECO:0000256" key="5">
    <source>
        <dbReference type="ARBA" id="ARBA00023136"/>
    </source>
</evidence>
<dbReference type="InterPro" id="IPR050469">
    <property type="entry name" value="Diguanylate_Cyclase"/>
</dbReference>
<dbReference type="InterPro" id="IPR029787">
    <property type="entry name" value="Nucleotide_cyclase"/>
</dbReference>
<dbReference type="InterPro" id="IPR043128">
    <property type="entry name" value="Rev_trsase/Diguanyl_cyclase"/>
</dbReference>
<dbReference type="Pfam" id="PF02743">
    <property type="entry name" value="dCache_1"/>
    <property type="match status" value="1"/>
</dbReference>
<dbReference type="InterPro" id="IPR000160">
    <property type="entry name" value="GGDEF_dom"/>
</dbReference>
<dbReference type="SMART" id="SM00267">
    <property type="entry name" value="GGDEF"/>
    <property type="match status" value="1"/>
</dbReference>
<dbReference type="Gene3D" id="3.30.70.270">
    <property type="match status" value="1"/>
</dbReference>
<keyword evidence="4 6" id="KW-1133">Transmembrane helix</keyword>
<evidence type="ECO:0000256" key="3">
    <source>
        <dbReference type="ARBA" id="ARBA00022692"/>
    </source>
</evidence>
<dbReference type="EC" id="2.7.7.65" evidence="8"/>
<dbReference type="PANTHER" id="PTHR45138">
    <property type="entry name" value="REGULATORY COMPONENTS OF SENSORY TRANSDUCTION SYSTEM"/>
    <property type="match status" value="1"/>
</dbReference>
<dbReference type="SUPFAM" id="SSF55073">
    <property type="entry name" value="Nucleotide cyclase"/>
    <property type="match status" value="1"/>
</dbReference>
<evidence type="ECO:0000256" key="1">
    <source>
        <dbReference type="ARBA" id="ARBA00004651"/>
    </source>
</evidence>
<dbReference type="PANTHER" id="PTHR45138:SF9">
    <property type="entry name" value="DIGUANYLATE CYCLASE DGCM-RELATED"/>
    <property type="match status" value="1"/>
</dbReference>
<dbReference type="Gene3D" id="3.30.450.20">
    <property type="entry name" value="PAS domain"/>
    <property type="match status" value="1"/>
</dbReference>
<dbReference type="PROSITE" id="PS50887">
    <property type="entry name" value="GGDEF"/>
    <property type="match status" value="1"/>
</dbReference>
<accession>A0ABT9C8V6</accession>
<dbReference type="GO" id="GO:0052621">
    <property type="term" value="F:diguanylate cyclase activity"/>
    <property type="evidence" value="ECO:0007669"/>
    <property type="project" value="UniProtKB-EC"/>
</dbReference>
<dbReference type="InterPro" id="IPR033479">
    <property type="entry name" value="dCache_1"/>
</dbReference>
<gene>
    <name evidence="8" type="ORF">Q5741_04590</name>
</gene>
<keyword evidence="8" id="KW-0548">Nucleotidyltransferase</keyword>
<dbReference type="EMBL" id="JAUQTB010000002">
    <property type="protein sequence ID" value="MDO7905689.1"/>
    <property type="molecule type" value="Genomic_DNA"/>
</dbReference>
<protein>
    <submittedName>
        <fullName evidence="8">Sensor domain-containing diguanylate cyclase</fullName>
        <ecNumber evidence="8">2.7.7.65</ecNumber>
    </submittedName>
</protein>